<dbReference type="EMBL" id="BAAATZ010000007">
    <property type="protein sequence ID" value="GAA2725053.1"/>
    <property type="molecule type" value="Genomic_DNA"/>
</dbReference>
<evidence type="ECO:0000313" key="2">
    <source>
        <dbReference type="Proteomes" id="UP001501842"/>
    </source>
</evidence>
<keyword evidence="1" id="KW-0238">DNA-binding</keyword>
<dbReference type="RefSeq" id="WP_344450405.1">
    <property type="nucleotide sequence ID" value="NZ_BAAATZ010000007.1"/>
</dbReference>
<accession>A0ABN3U5M0</accession>
<sequence>MSDASELLAAGAVLPLGTRDAGESAVLLTARTYRHPALDDRVVVRLTAADLGLGEDQASGFLGLERVGEPAEIGFGRRTMLGFPEWVLVHHPEDGHHALAVIPEMKKIDQRAKSKPKAALDAFHALAGRLASSVPHLLPTYYERAARTFLGIENVVYATQMFTHARKAEAEHGLPIDDERHDAVFLEFALAGALPVKALSGYAKELAARVSAEEALRRFTRLCVRRTASGLPPSAQMATELRRMAKAAGESAEAVEHAYLTELLALPATTRAAAGWWKSHRPALIALAGQRPEVRGTLLNMMPTSDDRGFPALWLEILEESGASGELCAPDEAPEEARPGDGSAGWLQRFLRFSRAGWHRDLPPALFPLVERMADRLRTELTAKGEGFEIPGHVDLLDLLLALDVPVADPGDSHRLNLEVWAKSEGRRDLRAVEADGRFRRAFHWGADSLSDSDDGRHALRALIESPGGRPLLVDWVGAVARRSTDTGLPGLPDAMRRLGWLPGEVLVLNEEAVRAAVTLSLAPVLTRTLRAGLFDELHWPAWDEAVAELVPAEKATEILVADAWPYLIVAGPTQARVIGPEGAVLVHDLRIPAGDNRNSVGFRYVDGELLVHWHSSQYGGKTVGYWHTEAGQPRPMEGHLPAAKSMYWYTNDMNVALPLPGGGRTTGAGVVHRGDTVLPQHRSVVTDGTSYWVWKSNEEATGTGWHEYDPVSGECGRESMPGFFADGVREAQGSDFVSGWMLPAPAEGATPVGHAVDGLLGWRVVKLSDGSLRSEDLAGNGVTTRRGVAPSSGLLMPGDDRIRAVLARSYQAELIDQDGVVTAFVKTDAVPGAFAEGTRLLPPARYWHWLRPRDLRGSEALRRIDDETVLSLIKAAVTAGDDDPAEAIGALLPEITHEGLIAGVAGVAKYTAAQQKLLDSAAERLEAALDPDAVSEKEPAGPADELIKKGLESLGYNPNGDSRDRTPGVFGKLQVMARAMADDAADQEELPLLHLDGIGFPASGVNLRALLDGHTHALYRAVTPYNGPEQREALRELLTAFGELGLVTNGRQPVRWRLFELELDKGLLSNPDGSWRDGHWTGLLPLGGGAFLAVLESSRSDDGGKFTTLFHDPAGLFEVPRPYTARSSGPVAIAESAVPQDVFLAEFAERGPAPWFPEAAEEFARLTGATPTLAKLVVAGLPSIDRWERNFLEPEVRALLDVKVADAAFAKDRLRRLKTRFRRDLLGALLPEEPARLWTDGPDVAAAAEVWNAEFGRRVAVPEALLSEAVKAVRTGWDAAEALPALLDPASETRLSRDAKWVVRGDKAVPEQSDVRGFDVTTLLTAVALSAWLAHRLPAGDPLRGRLPAALAAVRARLANPDLMLVAHRYVDLAKFRKMAGAPTETGEGYEQYGAVVMATHDNLPYPAIRTALLGEDGSDPYLAVLRADVPELAALELPWGTALAARFAELLADPGDPVAGERNADGTWWPQDPSRSVPDLVSEVSERYGLSPDAAAVYLMLLAMPDPTDKNTARWTGWKPARIKAARAELAATDLVVEARRSRAGRSLFLPGGWSDLKTPCLPLEEWKLPLYDLASGQARPPLGVVAPLEPVTDLYRRAWQRITEADVPRFAALEVRRGRRR</sequence>
<proteinExistence type="predicted"/>
<keyword evidence="2" id="KW-1185">Reference proteome</keyword>
<organism evidence="1 2">
    <name type="scientific">Actinocorallia aurantiaca</name>
    <dbReference type="NCBI Taxonomy" id="46204"/>
    <lineage>
        <taxon>Bacteria</taxon>
        <taxon>Bacillati</taxon>
        <taxon>Actinomycetota</taxon>
        <taxon>Actinomycetes</taxon>
        <taxon>Streptosporangiales</taxon>
        <taxon>Thermomonosporaceae</taxon>
        <taxon>Actinocorallia</taxon>
    </lineage>
</organism>
<comment type="caution">
    <text evidence="1">The sequence shown here is derived from an EMBL/GenBank/DDBJ whole genome shotgun (WGS) entry which is preliminary data.</text>
</comment>
<name>A0ABN3U5M0_9ACTN</name>
<reference evidence="1 2" key="1">
    <citation type="journal article" date="2019" name="Int. J. Syst. Evol. Microbiol.">
        <title>The Global Catalogue of Microorganisms (GCM) 10K type strain sequencing project: providing services to taxonomists for standard genome sequencing and annotation.</title>
        <authorList>
            <consortium name="The Broad Institute Genomics Platform"/>
            <consortium name="The Broad Institute Genome Sequencing Center for Infectious Disease"/>
            <person name="Wu L."/>
            <person name="Ma J."/>
        </authorList>
    </citation>
    <scope>NUCLEOTIDE SEQUENCE [LARGE SCALE GENOMIC DNA]</scope>
    <source>
        <strain evidence="1 2">JCM 8201</strain>
    </source>
</reference>
<protein>
    <submittedName>
        <fullName evidence="1">DNA-binding protein</fullName>
    </submittedName>
</protein>
<dbReference type="Proteomes" id="UP001501842">
    <property type="component" value="Unassembled WGS sequence"/>
</dbReference>
<evidence type="ECO:0000313" key="1">
    <source>
        <dbReference type="EMBL" id="GAA2725053.1"/>
    </source>
</evidence>
<dbReference type="GO" id="GO:0003677">
    <property type="term" value="F:DNA binding"/>
    <property type="evidence" value="ECO:0007669"/>
    <property type="project" value="UniProtKB-KW"/>
</dbReference>
<gene>
    <name evidence="1" type="ORF">GCM10010439_24200</name>
</gene>